<dbReference type="EMBL" id="CAXHTB010000005">
    <property type="protein sequence ID" value="CAL0306519.1"/>
    <property type="molecule type" value="Genomic_DNA"/>
</dbReference>
<accession>A0AAV1WAZ1</accession>
<proteinExistence type="predicted"/>
<evidence type="ECO:0000313" key="1">
    <source>
        <dbReference type="EMBL" id="CAL0306519.1"/>
    </source>
</evidence>
<reference evidence="1 2" key="1">
    <citation type="submission" date="2024-03" db="EMBL/GenBank/DDBJ databases">
        <authorList>
            <person name="Martinez-Hernandez J."/>
        </authorList>
    </citation>
    <scope>NUCLEOTIDE SEQUENCE [LARGE SCALE GENOMIC DNA]</scope>
</reference>
<evidence type="ECO:0000313" key="2">
    <source>
        <dbReference type="Proteomes" id="UP001497480"/>
    </source>
</evidence>
<keyword evidence="2" id="KW-1185">Reference proteome</keyword>
<name>A0AAV1WAZ1_LUPLU</name>
<gene>
    <name evidence="1" type="ORF">LLUT_LOCUS7579</name>
</gene>
<organism evidence="1 2">
    <name type="scientific">Lupinus luteus</name>
    <name type="common">European yellow lupine</name>
    <dbReference type="NCBI Taxonomy" id="3873"/>
    <lineage>
        <taxon>Eukaryota</taxon>
        <taxon>Viridiplantae</taxon>
        <taxon>Streptophyta</taxon>
        <taxon>Embryophyta</taxon>
        <taxon>Tracheophyta</taxon>
        <taxon>Spermatophyta</taxon>
        <taxon>Magnoliopsida</taxon>
        <taxon>eudicotyledons</taxon>
        <taxon>Gunneridae</taxon>
        <taxon>Pentapetalae</taxon>
        <taxon>rosids</taxon>
        <taxon>fabids</taxon>
        <taxon>Fabales</taxon>
        <taxon>Fabaceae</taxon>
        <taxon>Papilionoideae</taxon>
        <taxon>50 kb inversion clade</taxon>
        <taxon>genistoids sensu lato</taxon>
        <taxon>core genistoids</taxon>
        <taxon>Genisteae</taxon>
        <taxon>Lupinus</taxon>
    </lineage>
</organism>
<sequence>MALICTIQTLTNNVFHTEVGLIKHNFKMYRSRFEEGRLQNELKSQSTKTTSKQDELHKGVLLASKKSLRIFCNFHSETMDHLFLLCNFSYNVRITFIFRA</sequence>
<dbReference type="Proteomes" id="UP001497480">
    <property type="component" value="Unassembled WGS sequence"/>
</dbReference>
<protein>
    <submittedName>
        <fullName evidence="1">Uncharacterized protein</fullName>
    </submittedName>
</protein>
<comment type="caution">
    <text evidence="1">The sequence shown here is derived from an EMBL/GenBank/DDBJ whole genome shotgun (WGS) entry which is preliminary data.</text>
</comment>
<dbReference type="AlphaFoldDB" id="A0AAV1WAZ1"/>